<dbReference type="EMBL" id="CAJOBC010003540">
    <property type="protein sequence ID" value="CAF3788868.1"/>
    <property type="molecule type" value="Genomic_DNA"/>
</dbReference>
<keyword evidence="1" id="KW-0677">Repeat</keyword>
<gene>
    <name evidence="4" type="ORF">GPM918_LOCUS14593</name>
    <name evidence="5" type="ORF">OVA965_LOCUS20481</name>
    <name evidence="6" type="ORF">SRO942_LOCUS14593</name>
    <name evidence="7" type="ORF">TMI583_LOCUS20865</name>
</gene>
<dbReference type="Proteomes" id="UP000677228">
    <property type="component" value="Unassembled WGS sequence"/>
</dbReference>
<accession>A0A814I1B6</accession>
<evidence type="ECO:0000313" key="5">
    <source>
        <dbReference type="EMBL" id="CAF1127395.1"/>
    </source>
</evidence>
<dbReference type="InterPro" id="IPR019734">
    <property type="entry name" value="TPR_rpt"/>
</dbReference>
<dbReference type="Proteomes" id="UP000682733">
    <property type="component" value="Unassembled WGS sequence"/>
</dbReference>
<evidence type="ECO:0000256" key="2">
    <source>
        <dbReference type="ARBA" id="ARBA00022803"/>
    </source>
</evidence>
<evidence type="ECO:0000256" key="3">
    <source>
        <dbReference type="PROSITE-ProRule" id="PRU00339"/>
    </source>
</evidence>
<dbReference type="Gene3D" id="3.90.176.10">
    <property type="entry name" value="Toxin ADP-ribosyltransferase, Chain A, domain 1"/>
    <property type="match status" value="1"/>
</dbReference>
<comment type="caution">
    <text evidence="4">The sequence shown here is derived from an EMBL/GenBank/DDBJ whole genome shotgun (WGS) entry which is preliminary data.</text>
</comment>
<feature type="repeat" description="TPR" evidence="3">
    <location>
        <begin position="235"/>
        <end position="268"/>
    </location>
</feature>
<keyword evidence="2 3" id="KW-0802">TPR repeat</keyword>
<protein>
    <submittedName>
        <fullName evidence="4">Uncharacterized protein</fullName>
    </submittedName>
</protein>
<keyword evidence="8" id="KW-1185">Reference proteome</keyword>
<dbReference type="SMART" id="SM00028">
    <property type="entry name" value="TPR"/>
    <property type="match status" value="2"/>
</dbReference>
<dbReference type="PROSITE" id="PS50005">
    <property type="entry name" value="TPR"/>
    <property type="match status" value="1"/>
</dbReference>
<dbReference type="AlphaFoldDB" id="A0A814I1B6"/>
<dbReference type="Proteomes" id="UP000681722">
    <property type="component" value="Unassembled WGS sequence"/>
</dbReference>
<name>A0A814I1B6_9BILA</name>
<dbReference type="PANTHER" id="PTHR45641:SF19">
    <property type="entry name" value="NEPHROCYSTIN-3"/>
    <property type="match status" value="1"/>
</dbReference>
<sequence>MINKALRTHDTDILYNLRFFIKDLHHQLCAEYLSKKHAETITTVYRGQEMSGSEFQKILKTNVGGLLSISNFLSTSTDSGVAACFTEGGTNLAVVSLLYGIDVVPNLRTNPYANIDNLAIFSRRAKYFFRWTEDEDEQLVELAEHMRKEIGGTSSLINLGRLMSIMGELTKAEQFYQVLLNDTSIENDPHRPAVICNNLEIIHDKQHNSDQSLAYYERSLKYELSTVSPMQALISSLYNNIGSIHCAHARYTEALPDFNKALEIRLATLPPNDRSPISTPFLTQMVCVRPDLILLIHPMDPQHFAST</sequence>
<reference evidence="4" key="1">
    <citation type="submission" date="2021-02" db="EMBL/GenBank/DDBJ databases">
        <authorList>
            <person name="Nowell W R."/>
        </authorList>
    </citation>
    <scope>NUCLEOTIDE SEQUENCE</scope>
</reference>
<evidence type="ECO:0000313" key="8">
    <source>
        <dbReference type="Proteomes" id="UP000663829"/>
    </source>
</evidence>
<evidence type="ECO:0000313" key="6">
    <source>
        <dbReference type="EMBL" id="CAF3788868.1"/>
    </source>
</evidence>
<proteinExistence type="predicted"/>
<dbReference type="Proteomes" id="UP000663829">
    <property type="component" value="Unassembled WGS sequence"/>
</dbReference>
<dbReference type="EMBL" id="CAJOBA010020076">
    <property type="protein sequence ID" value="CAF3906612.1"/>
    <property type="molecule type" value="Genomic_DNA"/>
</dbReference>
<dbReference type="SUPFAM" id="SSF48452">
    <property type="entry name" value="TPR-like"/>
    <property type="match status" value="1"/>
</dbReference>
<dbReference type="EMBL" id="CAJNOQ010003540">
    <property type="protein sequence ID" value="CAF1017402.1"/>
    <property type="molecule type" value="Genomic_DNA"/>
</dbReference>
<evidence type="ECO:0000313" key="4">
    <source>
        <dbReference type="EMBL" id="CAF1017402.1"/>
    </source>
</evidence>
<dbReference type="InterPro" id="IPR011990">
    <property type="entry name" value="TPR-like_helical_dom_sf"/>
</dbReference>
<evidence type="ECO:0000256" key="1">
    <source>
        <dbReference type="ARBA" id="ARBA00022737"/>
    </source>
</evidence>
<dbReference type="EMBL" id="CAJNOK010010895">
    <property type="protein sequence ID" value="CAF1127395.1"/>
    <property type="molecule type" value="Genomic_DNA"/>
</dbReference>
<dbReference type="SUPFAM" id="SSF56399">
    <property type="entry name" value="ADP-ribosylation"/>
    <property type="match status" value="1"/>
</dbReference>
<organism evidence="4 8">
    <name type="scientific">Didymodactylos carnosus</name>
    <dbReference type="NCBI Taxonomy" id="1234261"/>
    <lineage>
        <taxon>Eukaryota</taxon>
        <taxon>Metazoa</taxon>
        <taxon>Spiralia</taxon>
        <taxon>Gnathifera</taxon>
        <taxon>Rotifera</taxon>
        <taxon>Eurotatoria</taxon>
        <taxon>Bdelloidea</taxon>
        <taxon>Philodinida</taxon>
        <taxon>Philodinidae</taxon>
        <taxon>Didymodactylos</taxon>
    </lineage>
</organism>
<dbReference type="PANTHER" id="PTHR45641">
    <property type="entry name" value="TETRATRICOPEPTIDE REPEAT PROTEIN (AFU_ORTHOLOGUE AFUA_6G03870)"/>
    <property type="match status" value="1"/>
</dbReference>
<evidence type="ECO:0000313" key="7">
    <source>
        <dbReference type="EMBL" id="CAF3906612.1"/>
    </source>
</evidence>
<dbReference type="Gene3D" id="1.25.40.10">
    <property type="entry name" value="Tetratricopeptide repeat domain"/>
    <property type="match status" value="1"/>
</dbReference>
<dbReference type="Pfam" id="PF13374">
    <property type="entry name" value="TPR_10"/>
    <property type="match status" value="1"/>
</dbReference>